<evidence type="ECO:0000313" key="2">
    <source>
        <dbReference type="EMBL" id="GMR55002.1"/>
    </source>
</evidence>
<name>A0AAN5I745_9BILA</name>
<dbReference type="AlphaFoldDB" id="A0AAN5I745"/>
<sequence length="142" mass="16185">QEFIELLLVIYPSNKKITSFSAEFLLKLGDQFQIESVIDRAEKCLMKCWKVSAMTKLRIADRYNLVSLQKQGISELHSTWSVKEVKESPFYNGFANSLKAAILEREAHLERGSDSESSLSDQYTADGDSTESTDDRTDDDYE</sequence>
<reference evidence="3" key="1">
    <citation type="submission" date="2022-10" db="EMBL/GenBank/DDBJ databases">
        <title>Genome assembly of Pristionchus species.</title>
        <authorList>
            <person name="Yoshida K."/>
            <person name="Sommer R.J."/>
        </authorList>
    </citation>
    <scope>NUCLEOTIDE SEQUENCE [LARGE SCALE GENOMIC DNA]</scope>
    <source>
        <strain evidence="3">RS5460</strain>
    </source>
</reference>
<dbReference type="InterPro" id="IPR011333">
    <property type="entry name" value="SKP1/BTB/POZ_sf"/>
</dbReference>
<feature type="compositionally biased region" description="Acidic residues" evidence="1">
    <location>
        <begin position="128"/>
        <end position="142"/>
    </location>
</feature>
<feature type="region of interest" description="Disordered" evidence="1">
    <location>
        <begin position="109"/>
        <end position="142"/>
    </location>
</feature>
<dbReference type="Gene3D" id="3.30.710.10">
    <property type="entry name" value="Potassium Channel Kv1.1, Chain A"/>
    <property type="match status" value="1"/>
</dbReference>
<keyword evidence="3" id="KW-1185">Reference proteome</keyword>
<organism evidence="2 3">
    <name type="scientific">Pristionchus mayeri</name>
    <dbReference type="NCBI Taxonomy" id="1317129"/>
    <lineage>
        <taxon>Eukaryota</taxon>
        <taxon>Metazoa</taxon>
        <taxon>Ecdysozoa</taxon>
        <taxon>Nematoda</taxon>
        <taxon>Chromadorea</taxon>
        <taxon>Rhabditida</taxon>
        <taxon>Rhabditina</taxon>
        <taxon>Diplogasteromorpha</taxon>
        <taxon>Diplogasteroidea</taxon>
        <taxon>Neodiplogasteridae</taxon>
        <taxon>Pristionchus</taxon>
    </lineage>
</organism>
<comment type="caution">
    <text evidence="2">The sequence shown here is derived from an EMBL/GenBank/DDBJ whole genome shotgun (WGS) entry which is preliminary data.</text>
</comment>
<dbReference type="PANTHER" id="PTHR22744:SF14">
    <property type="entry name" value="BTB DOMAIN-CONTAINING PROTEIN-RELATED"/>
    <property type="match status" value="1"/>
</dbReference>
<accession>A0AAN5I745</accession>
<evidence type="ECO:0000256" key="1">
    <source>
        <dbReference type="SAM" id="MobiDB-lite"/>
    </source>
</evidence>
<gene>
    <name evidence="2" type="ORF">PMAYCL1PPCAC_25197</name>
</gene>
<feature type="non-terminal residue" evidence="2">
    <location>
        <position position="1"/>
    </location>
</feature>
<dbReference type="EMBL" id="BTRK01000005">
    <property type="protein sequence ID" value="GMR55002.1"/>
    <property type="molecule type" value="Genomic_DNA"/>
</dbReference>
<evidence type="ECO:0000313" key="3">
    <source>
        <dbReference type="Proteomes" id="UP001328107"/>
    </source>
</evidence>
<dbReference type="PANTHER" id="PTHR22744">
    <property type="entry name" value="HELIX LOOP HELIX PROTEIN 21-RELATED"/>
    <property type="match status" value="1"/>
</dbReference>
<protein>
    <submittedName>
        <fullName evidence="2">Uncharacterized protein</fullName>
    </submittedName>
</protein>
<dbReference type="Proteomes" id="UP001328107">
    <property type="component" value="Unassembled WGS sequence"/>
</dbReference>
<proteinExistence type="predicted"/>